<gene>
    <name evidence="1" type="ORF">P7K49_039322</name>
</gene>
<feature type="non-terminal residue" evidence="1">
    <location>
        <position position="84"/>
    </location>
</feature>
<evidence type="ECO:0000313" key="1">
    <source>
        <dbReference type="EMBL" id="KAK2081975.1"/>
    </source>
</evidence>
<evidence type="ECO:0000313" key="2">
    <source>
        <dbReference type="Proteomes" id="UP001266305"/>
    </source>
</evidence>
<dbReference type="EMBL" id="JASSZA010000047">
    <property type="protein sequence ID" value="KAK2081975.1"/>
    <property type="molecule type" value="Genomic_DNA"/>
</dbReference>
<proteinExistence type="predicted"/>
<organism evidence="1 2">
    <name type="scientific">Saguinus oedipus</name>
    <name type="common">Cotton-top tamarin</name>
    <name type="synonym">Oedipomidas oedipus</name>
    <dbReference type="NCBI Taxonomy" id="9490"/>
    <lineage>
        <taxon>Eukaryota</taxon>
        <taxon>Metazoa</taxon>
        <taxon>Chordata</taxon>
        <taxon>Craniata</taxon>
        <taxon>Vertebrata</taxon>
        <taxon>Euteleostomi</taxon>
        <taxon>Mammalia</taxon>
        <taxon>Eutheria</taxon>
        <taxon>Euarchontoglires</taxon>
        <taxon>Primates</taxon>
        <taxon>Haplorrhini</taxon>
        <taxon>Platyrrhini</taxon>
        <taxon>Cebidae</taxon>
        <taxon>Callitrichinae</taxon>
        <taxon>Saguinus</taxon>
    </lineage>
</organism>
<dbReference type="Proteomes" id="UP001266305">
    <property type="component" value="Unassembled WGS sequence"/>
</dbReference>
<feature type="non-terminal residue" evidence="1">
    <location>
        <position position="1"/>
    </location>
</feature>
<accession>A0ABQ9TBH1</accession>
<comment type="caution">
    <text evidence="1">The sequence shown here is derived from an EMBL/GenBank/DDBJ whole genome shotgun (WGS) entry which is preliminary data.</text>
</comment>
<keyword evidence="2" id="KW-1185">Reference proteome</keyword>
<protein>
    <submittedName>
        <fullName evidence="1">Uncharacterized protein</fullName>
    </submittedName>
</protein>
<name>A0ABQ9TBH1_SAGOE</name>
<reference evidence="1 2" key="1">
    <citation type="submission" date="2023-05" db="EMBL/GenBank/DDBJ databases">
        <title>B98-5 Cell Line De Novo Hybrid Assembly: An Optical Mapping Approach.</title>
        <authorList>
            <person name="Kananen K."/>
            <person name="Auerbach J.A."/>
            <person name="Kautto E."/>
            <person name="Blachly J.S."/>
        </authorList>
    </citation>
    <scope>NUCLEOTIDE SEQUENCE [LARGE SCALE GENOMIC DNA]</scope>
    <source>
        <strain evidence="1">B95-8</strain>
        <tissue evidence="1">Cell line</tissue>
    </source>
</reference>
<sequence>VFLTFAYIHRNPEDTAVILGLRYPGASLRVVKVFTILLLHERFWMVSGAARSDLALLLLQEVQTPTQLLAPLGYLKNLNSAECR</sequence>